<dbReference type="RefSeq" id="WP_252767432.1">
    <property type="nucleotide sequence ID" value="NZ_CP097119.1"/>
</dbReference>
<dbReference type="Gene3D" id="3.40.50.10490">
    <property type="entry name" value="Glucose-6-phosphate isomerase like protein, domain 1"/>
    <property type="match status" value="1"/>
</dbReference>
<dbReference type="CDD" id="cd05005">
    <property type="entry name" value="SIS_PHI"/>
    <property type="match status" value="1"/>
</dbReference>
<dbReference type="Proteomes" id="UP001055911">
    <property type="component" value="Chromosome"/>
</dbReference>
<keyword evidence="4" id="KW-1185">Reference proteome</keyword>
<name>A0A9Q9E169_9LACO</name>
<dbReference type="GO" id="GO:1901135">
    <property type="term" value="P:carbohydrate derivative metabolic process"/>
    <property type="evidence" value="ECO:0007669"/>
    <property type="project" value="InterPro"/>
</dbReference>
<comment type="similarity">
    <text evidence="1">Belongs to the SIS family. PHI subfamily.</text>
</comment>
<feature type="domain" description="SIS" evidence="2">
    <location>
        <begin position="20"/>
        <end position="173"/>
    </location>
</feature>
<dbReference type="PANTHER" id="PTHR43443">
    <property type="entry name" value="3-HEXULOSE-6-PHOSPHATE ISOMERASE"/>
    <property type="match status" value="1"/>
</dbReference>
<accession>A0A9Q9E169</accession>
<dbReference type="EMBL" id="CP097119">
    <property type="protein sequence ID" value="USS89886.1"/>
    <property type="molecule type" value="Genomic_DNA"/>
</dbReference>
<dbReference type="PROSITE" id="PS51464">
    <property type="entry name" value="SIS"/>
    <property type="match status" value="1"/>
</dbReference>
<sequence>MWQTILAELGRQDVTITNAELEQLQRAPRIFVYGGGRSGLALRGLAMRLMQLGKTAYVVGETTTPAIQTGDLLLVASASGTTTGTVNIAKAARQADADVWLLTTTDESPLADLAQQVTLLPGKSKDLVGEEQASVQPMGSLFEQSVWLFGDALTLDYMQFAGVSEADMRKRHANLE</sequence>
<evidence type="ECO:0000259" key="2">
    <source>
        <dbReference type="PROSITE" id="PS51464"/>
    </source>
</evidence>
<evidence type="ECO:0000256" key="1">
    <source>
        <dbReference type="ARBA" id="ARBA00009235"/>
    </source>
</evidence>
<evidence type="ECO:0000313" key="4">
    <source>
        <dbReference type="Proteomes" id="UP001055911"/>
    </source>
</evidence>
<evidence type="ECO:0000313" key="3">
    <source>
        <dbReference type="EMBL" id="USS89886.1"/>
    </source>
</evidence>
<dbReference type="InterPro" id="IPR017552">
    <property type="entry name" value="PHI/rmpB"/>
</dbReference>
<dbReference type="PANTHER" id="PTHR43443:SF1">
    <property type="entry name" value="3-HEXULOSE-6-PHOSPHATE ISOMERASE"/>
    <property type="match status" value="1"/>
</dbReference>
<gene>
    <name evidence="3" type="ORF">M3M40_03710</name>
</gene>
<dbReference type="InterPro" id="IPR046348">
    <property type="entry name" value="SIS_dom_sf"/>
</dbReference>
<dbReference type="Pfam" id="PF01380">
    <property type="entry name" value="SIS"/>
    <property type="match status" value="1"/>
</dbReference>
<proteinExistence type="inferred from homology"/>
<organism evidence="3 4">
    <name type="scientific">Fructilactobacillus cliffordii</name>
    <dbReference type="NCBI Taxonomy" id="2940299"/>
    <lineage>
        <taxon>Bacteria</taxon>
        <taxon>Bacillati</taxon>
        <taxon>Bacillota</taxon>
        <taxon>Bacilli</taxon>
        <taxon>Lactobacillales</taxon>
        <taxon>Lactobacillaceae</taxon>
        <taxon>Fructilactobacillus</taxon>
    </lineage>
</organism>
<protein>
    <submittedName>
        <fullName evidence="3">SIS domain-containing protein</fullName>
    </submittedName>
</protein>
<dbReference type="AlphaFoldDB" id="A0A9Q9E169"/>
<dbReference type="SUPFAM" id="SSF53697">
    <property type="entry name" value="SIS domain"/>
    <property type="match status" value="1"/>
</dbReference>
<dbReference type="GO" id="GO:0016853">
    <property type="term" value="F:isomerase activity"/>
    <property type="evidence" value="ECO:0007669"/>
    <property type="project" value="InterPro"/>
</dbReference>
<dbReference type="GO" id="GO:0097367">
    <property type="term" value="F:carbohydrate derivative binding"/>
    <property type="evidence" value="ECO:0007669"/>
    <property type="project" value="InterPro"/>
</dbReference>
<dbReference type="InterPro" id="IPR001347">
    <property type="entry name" value="SIS_dom"/>
</dbReference>
<reference evidence="3" key="1">
    <citation type="submission" date="2022-05" db="EMBL/GenBank/DDBJ databases">
        <authorList>
            <person name="Oliphant S.A."/>
            <person name="Watson-Haigh N.S."/>
            <person name="Sumby K.M."/>
            <person name="Gardner J.M."/>
            <person name="Jiranek V."/>
        </authorList>
    </citation>
    <scope>NUCLEOTIDE SEQUENCE</scope>
    <source>
        <strain evidence="3">KI4_B1</strain>
    </source>
</reference>
<dbReference type="NCBIfam" id="TIGR03127">
    <property type="entry name" value="RuMP_HxlB"/>
    <property type="match status" value="1"/>
</dbReference>